<proteinExistence type="predicted"/>
<organism evidence="1">
    <name type="scientific">marine sediment metagenome</name>
    <dbReference type="NCBI Taxonomy" id="412755"/>
    <lineage>
        <taxon>unclassified sequences</taxon>
        <taxon>metagenomes</taxon>
        <taxon>ecological metagenomes</taxon>
    </lineage>
</organism>
<reference evidence="1" key="1">
    <citation type="journal article" date="2015" name="Nature">
        <title>Complex archaea that bridge the gap between prokaryotes and eukaryotes.</title>
        <authorList>
            <person name="Spang A."/>
            <person name="Saw J.H."/>
            <person name="Jorgensen S.L."/>
            <person name="Zaremba-Niedzwiedzka K."/>
            <person name="Martijn J."/>
            <person name="Lind A.E."/>
            <person name="van Eijk R."/>
            <person name="Schleper C."/>
            <person name="Guy L."/>
            <person name="Ettema T.J."/>
        </authorList>
    </citation>
    <scope>NUCLEOTIDE SEQUENCE</scope>
</reference>
<dbReference type="AlphaFoldDB" id="A0A0F9MV59"/>
<dbReference type="EMBL" id="LAZR01004162">
    <property type="protein sequence ID" value="KKN11190.1"/>
    <property type="molecule type" value="Genomic_DNA"/>
</dbReference>
<sequence length="59" mass="6602">MGKDEVKAKKDEWKVSLVVVNEDTPPKKYLIKGDETLDQSGAIAKILNELEKLNEAMLS</sequence>
<protein>
    <submittedName>
        <fullName evidence="1">Uncharacterized protein</fullName>
    </submittedName>
</protein>
<comment type="caution">
    <text evidence="1">The sequence shown here is derived from an EMBL/GenBank/DDBJ whole genome shotgun (WGS) entry which is preliminary data.</text>
</comment>
<accession>A0A0F9MV59</accession>
<evidence type="ECO:0000313" key="1">
    <source>
        <dbReference type="EMBL" id="KKN11190.1"/>
    </source>
</evidence>
<name>A0A0F9MV59_9ZZZZ</name>
<gene>
    <name evidence="1" type="ORF">LCGC14_1028940</name>
</gene>